<sequence length="541" mass="61185">MSQFDREPPASLATLPTEIADSIYYSLPPSSLCALARVSRDIYAAVQGPLYRRPVINSYRKLQAFIKTLNHVASWDKKTGDARSKNIVHLTLMIDPAKEESTAGRPLIAVILARMIRVIARYNEHVTISLIIAHSACDAQPVHSFESEEFPRVTTLILDLGGEPATQSPSSSGARSINSLLPVRRSIHQRNYNYSTSGIRCAPNAKFWTRFFNGSSFPDLRRLELHHRSRTSPSYGDSGMEGHRILFTELDTLGLARIERLVVNSVPEFNDSVLMAGLQHAPLLTDLHIENCAVTYDALDKLLLHALPVLHRLVLRVSPQSRFARHAREALNRPGRRPDHEEIPHLCTHFRQRGKNLKHYEFAAPYICRDLFLDEYEKAKLHESGHPGTLGGDEGGVVVQGELDTTLVVGVLKRIRQARDTDSVGQKLLEGTNMEEDRRILERERSMRTRRATIEKEGWTRRLHALDGMCISGDTFEELTALANVEEHGIGWTLGSLPERRAFRIVGDLIEPIRYSSEFERDRPRRARQVERDLNDELVGQ</sequence>
<evidence type="ECO:0000313" key="2">
    <source>
        <dbReference type="EMBL" id="KAK6503319.1"/>
    </source>
</evidence>
<accession>A0AAV9W8Y5</accession>
<feature type="domain" description="F-box" evidence="1">
    <location>
        <begin position="9"/>
        <end position="62"/>
    </location>
</feature>
<keyword evidence="3" id="KW-1185">Reference proteome</keyword>
<dbReference type="PROSITE" id="PS50181">
    <property type="entry name" value="FBOX"/>
    <property type="match status" value="1"/>
</dbReference>
<proteinExistence type="predicted"/>
<gene>
    <name evidence="2" type="ORF">TWF481_008342</name>
</gene>
<dbReference type="AlphaFoldDB" id="A0AAV9W8Y5"/>
<dbReference type="Gene3D" id="3.80.10.10">
    <property type="entry name" value="Ribonuclease Inhibitor"/>
    <property type="match status" value="1"/>
</dbReference>
<dbReference type="SUPFAM" id="SSF81383">
    <property type="entry name" value="F-box domain"/>
    <property type="match status" value="1"/>
</dbReference>
<dbReference type="Pfam" id="PF12937">
    <property type="entry name" value="F-box-like"/>
    <property type="match status" value="1"/>
</dbReference>
<reference evidence="2 3" key="1">
    <citation type="submission" date="2023-08" db="EMBL/GenBank/DDBJ databases">
        <authorList>
            <person name="Palmer J.M."/>
        </authorList>
    </citation>
    <scope>NUCLEOTIDE SEQUENCE [LARGE SCALE GENOMIC DNA]</scope>
    <source>
        <strain evidence="2 3">TWF481</strain>
    </source>
</reference>
<protein>
    <recommendedName>
        <fullName evidence="1">F-box domain-containing protein</fullName>
    </recommendedName>
</protein>
<dbReference type="InterPro" id="IPR001810">
    <property type="entry name" value="F-box_dom"/>
</dbReference>
<evidence type="ECO:0000313" key="3">
    <source>
        <dbReference type="Proteomes" id="UP001370758"/>
    </source>
</evidence>
<dbReference type="Proteomes" id="UP001370758">
    <property type="component" value="Unassembled WGS sequence"/>
</dbReference>
<name>A0AAV9W8Y5_9PEZI</name>
<organism evidence="2 3">
    <name type="scientific">Arthrobotrys musiformis</name>
    <dbReference type="NCBI Taxonomy" id="47236"/>
    <lineage>
        <taxon>Eukaryota</taxon>
        <taxon>Fungi</taxon>
        <taxon>Dikarya</taxon>
        <taxon>Ascomycota</taxon>
        <taxon>Pezizomycotina</taxon>
        <taxon>Orbiliomycetes</taxon>
        <taxon>Orbiliales</taxon>
        <taxon>Orbiliaceae</taxon>
        <taxon>Arthrobotrys</taxon>
    </lineage>
</organism>
<dbReference type="InterPro" id="IPR036047">
    <property type="entry name" value="F-box-like_dom_sf"/>
</dbReference>
<evidence type="ECO:0000259" key="1">
    <source>
        <dbReference type="PROSITE" id="PS50181"/>
    </source>
</evidence>
<dbReference type="InterPro" id="IPR032675">
    <property type="entry name" value="LRR_dom_sf"/>
</dbReference>
<comment type="caution">
    <text evidence="2">The sequence shown here is derived from an EMBL/GenBank/DDBJ whole genome shotgun (WGS) entry which is preliminary data.</text>
</comment>
<dbReference type="EMBL" id="JAVHJL010000005">
    <property type="protein sequence ID" value="KAK6503319.1"/>
    <property type="molecule type" value="Genomic_DNA"/>
</dbReference>